<protein>
    <submittedName>
        <fullName evidence="2">Uncharacterized protein</fullName>
    </submittedName>
</protein>
<comment type="caution">
    <text evidence="2">The sequence shown here is derived from an EMBL/GenBank/DDBJ whole genome shotgun (WGS) entry which is preliminary data.</text>
</comment>
<feature type="compositionally biased region" description="Basic and acidic residues" evidence="1">
    <location>
        <begin position="105"/>
        <end position="127"/>
    </location>
</feature>
<keyword evidence="3" id="KW-1185">Reference proteome</keyword>
<dbReference type="AlphaFoldDB" id="A0A8T1TBK6"/>
<accession>A0A8T1TBK6</accession>
<reference evidence="2 3" key="1">
    <citation type="journal article" date="2020" name="G3 (Bethesda)">
        <title>Draft Genome of the Common Snapping Turtle, Chelydra serpentina, a Model for Phenotypic Plasticity in Reptiles.</title>
        <authorList>
            <person name="Das D."/>
            <person name="Singh S.K."/>
            <person name="Bierstedt J."/>
            <person name="Erickson A."/>
            <person name="Galli G.L.J."/>
            <person name="Crossley D.A. 2nd"/>
            <person name="Rhen T."/>
        </authorList>
    </citation>
    <scope>NUCLEOTIDE SEQUENCE [LARGE SCALE GENOMIC DNA]</scope>
    <source>
        <strain evidence="2">KW</strain>
    </source>
</reference>
<evidence type="ECO:0000313" key="2">
    <source>
        <dbReference type="EMBL" id="KAG6938862.1"/>
    </source>
</evidence>
<name>A0A8T1TBK6_CHESE</name>
<feature type="region of interest" description="Disordered" evidence="1">
    <location>
        <begin position="103"/>
        <end position="127"/>
    </location>
</feature>
<evidence type="ECO:0000256" key="1">
    <source>
        <dbReference type="SAM" id="MobiDB-lite"/>
    </source>
</evidence>
<evidence type="ECO:0000313" key="3">
    <source>
        <dbReference type="Proteomes" id="UP000765507"/>
    </source>
</evidence>
<gene>
    <name evidence="2" type="ORF">G0U57_004511</name>
</gene>
<organism evidence="2 3">
    <name type="scientific">Chelydra serpentina</name>
    <name type="common">Snapping turtle</name>
    <name type="synonym">Testudo serpentina</name>
    <dbReference type="NCBI Taxonomy" id="8475"/>
    <lineage>
        <taxon>Eukaryota</taxon>
        <taxon>Metazoa</taxon>
        <taxon>Chordata</taxon>
        <taxon>Craniata</taxon>
        <taxon>Vertebrata</taxon>
        <taxon>Euteleostomi</taxon>
        <taxon>Archelosauria</taxon>
        <taxon>Testudinata</taxon>
        <taxon>Testudines</taxon>
        <taxon>Cryptodira</taxon>
        <taxon>Durocryptodira</taxon>
        <taxon>Americhelydia</taxon>
        <taxon>Chelydroidea</taxon>
        <taxon>Chelydridae</taxon>
        <taxon>Chelydra</taxon>
    </lineage>
</organism>
<sequence>EPQTCRFYDQLHAILGQDPTSTPTLSVDICKVAALRNTDEDFVDEEEENAQQASGESILPGSQDLFLTLEPILSQGILFPDLEGGEGSSGEDAVALPRAHLQQRTVEKELRGSDHAHTKRDSNVRPN</sequence>
<feature type="non-terminal residue" evidence="2">
    <location>
        <position position="127"/>
    </location>
</feature>
<proteinExistence type="predicted"/>
<dbReference type="Proteomes" id="UP000765507">
    <property type="component" value="Unassembled WGS sequence"/>
</dbReference>
<dbReference type="EMBL" id="JAHGAV010000015">
    <property type="protein sequence ID" value="KAG6938862.1"/>
    <property type="molecule type" value="Genomic_DNA"/>
</dbReference>